<dbReference type="RefSeq" id="WP_144302733.1">
    <property type="nucleotide sequence ID" value="NZ_QMIE01000006.1"/>
</dbReference>
<evidence type="ECO:0000259" key="3">
    <source>
        <dbReference type="Pfam" id="PF01464"/>
    </source>
</evidence>
<dbReference type="InterPro" id="IPR023346">
    <property type="entry name" value="Lysozyme-like_dom_sf"/>
</dbReference>
<organism evidence="4 5">
    <name type="scientific">Oceanidesulfovibrio indonesiensis</name>
    <dbReference type="NCBI Taxonomy" id="54767"/>
    <lineage>
        <taxon>Bacteria</taxon>
        <taxon>Pseudomonadati</taxon>
        <taxon>Thermodesulfobacteriota</taxon>
        <taxon>Desulfovibrionia</taxon>
        <taxon>Desulfovibrionales</taxon>
        <taxon>Desulfovibrionaceae</taxon>
        <taxon>Oceanidesulfovibrio</taxon>
    </lineage>
</organism>
<feature type="transmembrane region" description="Helical" evidence="2">
    <location>
        <begin position="12"/>
        <end position="29"/>
    </location>
</feature>
<sequence length="491" mass="55598">MTQEPHGYQCRGAFVLVTALLAVLVFFLYQTDFSVQTAQTSHEVEVELKRFTVNANPDPTPRGPARIIRVLATQNEHVLSTLTPYGPGFERELLERFAEQYDYTLYWMQSRSPQEAWKALTKGEADLFIGLGFQPKEMVHHKVKVGPAYAHYRPVAVSTKSPGSGEFCPDTVLVSADTSLREDMIESKNCGPARRHLNSSELPTLLGNVSSRKSAVAMVDQGRFRLWQPFFPKLKAVAPMGQPVPYRWYWSEGRPGLARDLALFWKSASAKRTLTELTELYFGFLPEESDPYALRQFYATVQRGAAQWGDDIVRVSKKYEIDPLLLMALIYQESRFDPHAVSPTGVRGLLQITADTARGLGIDRRNPRQSIEGGARYLSMLWEDIESWNLSKWDRWFFALAAYNQGPRNLEKARELAISMGGDGSRWNELRTVYPLLSKQSSCRGNEAVQYVQRIRFYYYVLHGLVVLSGAEVEDLGSLSRLVSRDSGPFS</sequence>
<protein>
    <recommendedName>
        <fullName evidence="3">Transglycosylase SLT domain-containing protein</fullName>
    </recommendedName>
</protein>
<feature type="domain" description="Transglycosylase SLT" evidence="3">
    <location>
        <begin position="316"/>
        <end position="415"/>
    </location>
</feature>
<comment type="caution">
    <text evidence="4">The sequence shown here is derived from an EMBL/GenBank/DDBJ whole genome shotgun (WGS) entry which is preliminary data.</text>
</comment>
<dbReference type="Proteomes" id="UP000448292">
    <property type="component" value="Unassembled WGS sequence"/>
</dbReference>
<keyword evidence="2" id="KW-1133">Transmembrane helix</keyword>
<keyword evidence="5" id="KW-1185">Reference proteome</keyword>
<evidence type="ECO:0000256" key="1">
    <source>
        <dbReference type="ARBA" id="ARBA00007734"/>
    </source>
</evidence>
<proteinExistence type="inferred from homology"/>
<dbReference type="PROSITE" id="PS00922">
    <property type="entry name" value="TRANSGLYCOSYLASE"/>
    <property type="match status" value="1"/>
</dbReference>
<dbReference type="EMBL" id="QMIE01000006">
    <property type="protein sequence ID" value="TVM17614.1"/>
    <property type="molecule type" value="Genomic_DNA"/>
</dbReference>
<dbReference type="InterPro" id="IPR008258">
    <property type="entry name" value="Transglycosylase_SLT_dom_1"/>
</dbReference>
<evidence type="ECO:0000313" key="4">
    <source>
        <dbReference type="EMBL" id="TVM17614.1"/>
    </source>
</evidence>
<dbReference type="SUPFAM" id="SSF53955">
    <property type="entry name" value="Lysozyme-like"/>
    <property type="match status" value="1"/>
</dbReference>
<gene>
    <name evidence="4" type="ORF">DPQ33_08195</name>
</gene>
<dbReference type="AlphaFoldDB" id="A0A7M3MG49"/>
<dbReference type="GO" id="GO:0016020">
    <property type="term" value="C:membrane"/>
    <property type="evidence" value="ECO:0007669"/>
    <property type="project" value="InterPro"/>
</dbReference>
<accession>A0A7M3MG49</accession>
<keyword evidence="2" id="KW-0812">Transmembrane</keyword>
<keyword evidence="2" id="KW-0472">Membrane</keyword>
<evidence type="ECO:0000256" key="2">
    <source>
        <dbReference type="SAM" id="Phobius"/>
    </source>
</evidence>
<dbReference type="Gene3D" id="1.10.530.10">
    <property type="match status" value="1"/>
</dbReference>
<evidence type="ECO:0000313" key="5">
    <source>
        <dbReference type="Proteomes" id="UP000448292"/>
    </source>
</evidence>
<dbReference type="Pfam" id="PF01464">
    <property type="entry name" value="SLT"/>
    <property type="match status" value="1"/>
</dbReference>
<comment type="similarity">
    <text evidence="1">Belongs to the transglycosylase Slt family.</text>
</comment>
<dbReference type="InterPro" id="IPR000189">
    <property type="entry name" value="Transglyc_AS"/>
</dbReference>
<dbReference type="CDD" id="cd13403">
    <property type="entry name" value="MLTF-like"/>
    <property type="match status" value="1"/>
</dbReference>
<dbReference type="SUPFAM" id="SSF53850">
    <property type="entry name" value="Periplasmic binding protein-like II"/>
    <property type="match status" value="1"/>
</dbReference>
<dbReference type="PANTHER" id="PTHR37423:SF2">
    <property type="entry name" value="MEMBRANE-BOUND LYTIC MUREIN TRANSGLYCOSYLASE C"/>
    <property type="match status" value="1"/>
</dbReference>
<dbReference type="GO" id="GO:0000270">
    <property type="term" value="P:peptidoglycan metabolic process"/>
    <property type="evidence" value="ECO:0007669"/>
    <property type="project" value="InterPro"/>
</dbReference>
<dbReference type="GO" id="GO:0008933">
    <property type="term" value="F:peptidoglycan lytic transglycosylase activity"/>
    <property type="evidence" value="ECO:0007669"/>
    <property type="project" value="InterPro"/>
</dbReference>
<dbReference type="OrthoDB" id="9801695at2"/>
<dbReference type="Gene3D" id="3.40.190.10">
    <property type="entry name" value="Periplasmic binding protein-like II"/>
    <property type="match status" value="2"/>
</dbReference>
<dbReference type="PANTHER" id="PTHR37423">
    <property type="entry name" value="SOLUBLE LYTIC MUREIN TRANSGLYCOSYLASE-RELATED"/>
    <property type="match status" value="1"/>
</dbReference>
<name>A0A7M3MG49_9BACT</name>
<reference evidence="4 5" key="1">
    <citation type="submission" date="2018-06" db="EMBL/GenBank/DDBJ databases">
        <title>Complete genome of Desulfovibrio indonesiensis P37SLT.</title>
        <authorList>
            <person name="Crispim J.S."/>
            <person name="Vidigal P.M.P."/>
            <person name="Silva L.C.F."/>
            <person name="Laguardia C.N."/>
            <person name="Araujo L.C."/>
            <person name="Dias R.S."/>
            <person name="Sousa M.P."/>
            <person name="Paula S.O."/>
            <person name="Silva C."/>
        </authorList>
    </citation>
    <scope>NUCLEOTIDE SEQUENCE [LARGE SCALE GENOMIC DNA]</scope>
    <source>
        <strain evidence="4 5">P37SLT</strain>
    </source>
</reference>